<organism evidence="3 4">
    <name type="scientific">Campylobacter jejuni subsp. doylei</name>
    <dbReference type="NCBI Taxonomy" id="32021"/>
    <lineage>
        <taxon>Bacteria</taxon>
        <taxon>Pseudomonadati</taxon>
        <taxon>Campylobacterota</taxon>
        <taxon>Epsilonproteobacteria</taxon>
        <taxon>Campylobacterales</taxon>
        <taxon>Campylobacteraceae</taxon>
        <taxon>Campylobacter</taxon>
    </lineage>
</organism>
<evidence type="ECO:0000256" key="2">
    <source>
        <dbReference type="SAM" id="Phobius"/>
    </source>
</evidence>
<protein>
    <submittedName>
        <fullName evidence="3">PUTATIVE PERIPLASMIC PROTEIN</fullName>
    </submittedName>
</protein>
<dbReference type="InterPro" id="IPR052022">
    <property type="entry name" value="26kDa_periplasmic_antigen"/>
</dbReference>
<keyword evidence="1" id="KW-0175">Coiled coil</keyword>
<proteinExistence type="predicted"/>
<reference evidence="3 4" key="1">
    <citation type="submission" date="2018-12" db="EMBL/GenBank/DDBJ databases">
        <authorList>
            <consortium name="Pathogen Informatics"/>
        </authorList>
    </citation>
    <scope>NUCLEOTIDE SEQUENCE [LARGE SCALE GENOMIC DNA]</scope>
    <source>
        <strain evidence="3 4">NCTC11951</strain>
    </source>
</reference>
<evidence type="ECO:0000313" key="4">
    <source>
        <dbReference type="Proteomes" id="UP000275504"/>
    </source>
</evidence>
<dbReference type="Pfam" id="PF04402">
    <property type="entry name" value="SIMPL"/>
    <property type="match status" value="1"/>
</dbReference>
<dbReference type="GO" id="GO:0006974">
    <property type="term" value="P:DNA damage response"/>
    <property type="evidence" value="ECO:0007669"/>
    <property type="project" value="TreeGrafter"/>
</dbReference>
<dbReference type="InterPro" id="IPR036259">
    <property type="entry name" value="MFS_trans_sf"/>
</dbReference>
<dbReference type="Proteomes" id="UP000275504">
    <property type="component" value="Chromosome"/>
</dbReference>
<dbReference type="SUPFAM" id="SSF103473">
    <property type="entry name" value="MFS general substrate transporter"/>
    <property type="match status" value="1"/>
</dbReference>
<keyword evidence="2" id="KW-0472">Membrane</keyword>
<accession>A0A448JD73</accession>
<evidence type="ECO:0000313" key="3">
    <source>
        <dbReference type="EMBL" id="VEG62545.1"/>
    </source>
</evidence>
<dbReference type="InterPro" id="IPR007497">
    <property type="entry name" value="SIMPL/DUF541"/>
</dbReference>
<dbReference type="EMBL" id="LR134359">
    <property type="protein sequence ID" value="VEG62545.1"/>
    <property type="molecule type" value="Genomic_DNA"/>
</dbReference>
<feature type="transmembrane region" description="Helical" evidence="2">
    <location>
        <begin position="127"/>
        <end position="146"/>
    </location>
</feature>
<keyword evidence="2" id="KW-1133">Transmembrane helix</keyword>
<feature type="transmembrane region" description="Helical" evidence="2">
    <location>
        <begin position="81"/>
        <end position="106"/>
    </location>
</feature>
<dbReference type="PANTHER" id="PTHR34387">
    <property type="entry name" value="SLR1258 PROTEIN"/>
    <property type="match status" value="1"/>
</dbReference>
<dbReference type="PANTHER" id="PTHR34387:SF2">
    <property type="entry name" value="SLR1258 PROTEIN"/>
    <property type="match status" value="1"/>
</dbReference>
<evidence type="ECO:0000256" key="1">
    <source>
        <dbReference type="SAM" id="Coils"/>
    </source>
</evidence>
<keyword evidence="2" id="KW-0812">Transmembrane</keyword>
<feature type="transmembrane region" description="Helical" evidence="2">
    <location>
        <begin position="36"/>
        <end position="61"/>
    </location>
</feature>
<feature type="coiled-coil region" evidence="1">
    <location>
        <begin position="181"/>
        <end position="208"/>
    </location>
</feature>
<name>A0A448JD73_CAMJU</name>
<dbReference type="Gene3D" id="1.20.1720.10">
    <property type="entry name" value="Multidrug resistance protein D"/>
    <property type="match status" value="1"/>
</dbReference>
<sequence length="356" mass="40233">MILFGLKESAPHLKNKKFSHHEAMKSYKVVLSDKRFLVYILCASFALAAMFAYITGSSFVFTQFFSLSEQKFALLFGANALGFISFVVGAINANAPIIFVFVNVYLRIGCKYDIFSNQNKGEKMKTNNIFMALAIVLASLILAFGFNKALSDFKTLERSVSVKGLSQKEVEADTLILPIKFTRSNNNLANLYEELEQDKENIIKFLKEQGVKEDEINYNSPNIIDRLSDPYSNDTQAAYRYIGTANLLIYTQNVKLGKSILENISSLAKFGIVTKIDDYDIEYLYTKLNEIKPQMIEEATLNARNAAIKFAQDSNSHLGKIKKASQGQFSISNRDKNTPYIKTIRVVSTIEYYLKD</sequence>
<gene>
    <name evidence="3" type="ORF">NCTC11951_01694</name>
</gene>
<dbReference type="AlphaFoldDB" id="A0A448JD73"/>